<dbReference type="SUPFAM" id="SSF51445">
    <property type="entry name" value="(Trans)glycosidases"/>
    <property type="match status" value="1"/>
</dbReference>
<evidence type="ECO:0000256" key="7">
    <source>
        <dbReference type="ARBA" id="ARBA00023326"/>
    </source>
</evidence>
<evidence type="ECO:0000256" key="11">
    <source>
        <dbReference type="SAM" id="MobiDB-lite"/>
    </source>
</evidence>
<dbReference type="OrthoDB" id="1660156at2759"/>
<dbReference type="PANTHER" id="PTHR31352">
    <property type="entry name" value="BETA-AMYLASE 1, CHLOROPLASTIC"/>
    <property type="match status" value="1"/>
</dbReference>
<evidence type="ECO:0000256" key="6">
    <source>
        <dbReference type="ARBA" id="ARBA00023295"/>
    </source>
</evidence>
<dbReference type="Pfam" id="PF01373">
    <property type="entry name" value="Glyco_hydro_14"/>
    <property type="match status" value="1"/>
</dbReference>
<dbReference type="InterPro" id="IPR001554">
    <property type="entry name" value="Glyco_hydro_14"/>
</dbReference>
<evidence type="ECO:0000256" key="3">
    <source>
        <dbReference type="ARBA" id="ARBA00012594"/>
    </source>
</evidence>
<sequence length="554" mass="61599">MALTLRSPTSFISKTLKPSHKPTNSDEPTSLISFVSLPKPSFTASSSCRLRAVQVRASANDLNPVPAERLHPESKAVRAAHSVSTRVPVYVMLPLDTIFKGNDGKGAVNRARALNASMMALRSAGVEGIMADVWWGLVERDGPMKYDWEGYSELVRMAERNGLKMQMVMSFHQCGGNVGDSCSIPLPPWVLEEMSRDPDIVYTDRSGRRNPEYISLGCDELPVLRGRTPIQVYSDYMRSFRDRFSDYLGNVIVEIQVGMGPCGELRYPSYPESNGTWKFPGIGEFQCYDKYMKASLQASAIAAGHSEWGKGGPHDAGQYNQFPEDTGFFKREGTWNTEYGQFFLSWYSDKLLQHGDRILTAADSIFSSTGAKLSAKVAGIHWHYRTRSHAAELTAGYYNTRNRDGYIPIAKMLAKRGVVMNFTCMEMKDEQQPGHAGCAPELLVEQVKKAASSAGVELAGENALERYDEAAYAKVLETSRSETGMGLSAFTYLRMNKRLFEEANWRQFVSFVKAMGEGGRKITLPRCDSSQSDLYVGFVNKEKRKPEPEAAAAL</sequence>
<dbReference type="EMBL" id="JAMQYH010000003">
    <property type="protein sequence ID" value="KAJ1693867.1"/>
    <property type="molecule type" value="Genomic_DNA"/>
</dbReference>
<keyword evidence="4 10" id="KW-0378">Hydrolase</keyword>
<evidence type="ECO:0000313" key="12">
    <source>
        <dbReference type="EMBL" id="KAJ1693867.1"/>
    </source>
</evidence>
<name>A0A9Q0HPR7_9POAL</name>
<dbReference type="GO" id="GO:0000272">
    <property type="term" value="P:polysaccharide catabolic process"/>
    <property type="evidence" value="ECO:0007669"/>
    <property type="project" value="UniProtKB-KW"/>
</dbReference>
<evidence type="ECO:0000256" key="4">
    <source>
        <dbReference type="ARBA" id="ARBA00022801"/>
    </source>
</evidence>
<dbReference type="AlphaFoldDB" id="A0A9Q0HPR7"/>
<feature type="binding site" evidence="9">
    <location>
        <position position="381"/>
    </location>
    <ligand>
        <name>substrate</name>
    </ligand>
</feature>
<dbReference type="EC" id="3.2.1.2" evidence="3 10"/>
<keyword evidence="7 10" id="KW-0624">Polysaccharide degradation</keyword>
<keyword evidence="13" id="KW-1185">Reference proteome</keyword>
<feature type="binding site" evidence="9">
    <location>
        <begin position="462"/>
        <end position="463"/>
    </location>
    <ligand>
        <name>substrate</name>
    </ligand>
</feature>
<reference evidence="12" key="1">
    <citation type="journal article" date="2022" name="Cell">
        <title>Repeat-based holocentromeres influence genome architecture and karyotype evolution.</title>
        <authorList>
            <person name="Hofstatter P.G."/>
            <person name="Thangavel G."/>
            <person name="Lux T."/>
            <person name="Neumann P."/>
            <person name="Vondrak T."/>
            <person name="Novak P."/>
            <person name="Zhang M."/>
            <person name="Costa L."/>
            <person name="Castellani M."/>
            <person name="Scott A."/>
            <person name="Toegelov H."/>
            <person name="Fuchs J."/>
            <person name="Mata-Sucre Y."/>
            <person name="Dias Y."/>
            <person name="Vanzela A.L.L."/>
            <person name="Huettel B."/>
            <person name="Almeida C.C.S."/>
            <person name="Simkova H."/>
            <person name="Souza G."/>
            <person name="Pedrosa-Harand A."/>
            <person name="Macas J."/>
            <person name="Mayer K.F.X."/>
            <person name="Houben A."/>
            <person name="Marques A."/>
        </authorList>
    </citation>
    <scope>NUCLEOTIDE SEQUENCE</scope>
    <source>
        <strain evidence="12">RhyBre1mFocal</strain>
    </source>
</reference>
<evidence type="ECO:0000256" key="2">
    <source>
        <dbReference type="ARBA" id="ARBA00005652"/>
    </source>
</evidence>
<dbReference type="GO" id="GO:0016161">
    <property type="term" value="F:beta-amylase activity"/>
    <property type="evidence" value="ECO:0007669"/>
    <property type="project" value="UniProtKB-EC"/>
</dbReference>
<evidence type="ECO:0000256" key="1">
    <source>
        <dbReference type="ARBA" id="ARBA00000546"/>
    </source>
</evidence>
<evidence type="ECO:0000256" key="8">
    <source>
        <dbReference type="PIRSR" id="PIRSR601554-1"/>
    </source>
</evidence>
<comment type="similarity">
    <text evidence="2 10">Belongs to the glycosyl hydrolase 14 family.</text>
</comment>
<keyword evidence="5 10" id="KW-0119">Carbohydrate metabolism</keyword>
<evidence type="ECO:0000313" key="13">
    <source>
        <dbReference type="Proteomes" id="UP001151287"/>
    </source>
</evidence>
<evidence type="ECO:0000256" key="10">
    <source>
        <dbReference type="RuleBase" id="RU000509"/>
    </source>
</evidence>
<feature type="compositionally biased region" description="Polar residues" evidence="11">
    <location>
        <begin position="1"/>
        <end position="13"/>
    </location>
</feature>
<dbReference type="PANTHER" id="PTHR31352:SF1">
    <property type="entry name" value="BETA-AMYLASE 3, CHLOROPLASTIC"/>
    <property type="match status" value="1"/>
</dbReference>
<feature type="binding site" evidence="9">
    <location>
        <position position="132"/>
    </location>
    <ligand>
        <name>substrate</name>
    </ligand>
</feature>
<dbReference type="InterPro" id="IPR017853">
    <property type="entry name" value="GH"/>
</dbReference>
<feature type="binding site" evidence="9">
    <location>
        <position position="423"/>
    </location>
    <ligand>
        <name>substrate</name>
    </ligand>
</feature>
<dbReference type="Gene3D" id="3.20.20.80">
    <property type="entry name" value="Glycosidases"/>
    <property type="match status" value="1"/>
</dbReference>
<dbReference type="Proteomes" id="UP001151287">
    <property type="component" value="Unassembled WGS sequence"/>
</dbReference>
<dbReference type="InterPro" id="IPR018238">
    <property type="entry name" value="Glyco_hydro_14_CS"/>
</dbReference>
<feature type="active site" description="Proton acceptor" evidence="8">
    <location>
        <position position="461"/>
    </location>
</feature>
<dbReference type="PRINTS" id="PR00750">
    <property type="entry name" value="BETAAMYLASE"/>
</dbReference>
<evidence type="ECO:0000256" key="9">
    <source>
        <dbReference type="PIRSR" id="PIRSR601554-2"/>
    </source>
</evidence>
<feature type="active site" description="Proton donor" evidence="8">
    <location>
        <position position="264"/>
    </location>
</feature>
<organism evidence="12 13">
    <name type="scientific">Rhynchospora breviuscula</name>
    <dbReference type="NCBI Taxonomy" id="2022672"/>
    <lineage>
        <taxon>Eukaryota</taxon>
        <taxon>Viridiplantae</taxon>
        <taxon>Streptophyta</taxon>
        <taxon>Embryophyta</taxon>
        <taxon>Tracheophyta</taxon>
        <taxon>Spermatophyta</taxon>
        <taxon>Magnoliopsida</taxon>
        <taxon>Liliopsida</taxon>
        <taxon>Poales</taxon>
        <taxon>Cyperaceae</taxon>
        <taxon>Cyperoideae</taxon>
        <taxon>Rhynchosporeae</taxon>
        <taxon>Rhynchospora</taxon>
    </lineage>
</organism>
<gene>
    <name evidence="12" type="ORF">LUZ63_010565</name>
</gene>
<dbReference type="PROSITE" id="PS00506">
    <property type="entry name" value="BETA_AMYLASE_1"/>
    <property type="match status" value="1"/>
</dbReference>
<accession>A0A9Q0HPR7</accession>
<feature type="binding site" evidence="9">
    <location>
        <position position="180"/>
    </location>
    <ligand>
        <name>substrate</name>
    </ligand>
</feature>
<feature type="binding site" evidence="9">
    <location>
        <position position="376"/>
    </location>
    <ligand>
        <name>substrate</name>
    </ligand>
</feature>
<protein>
    <recommendedName>
        <fullName evidence="3 10">Beta-amylase</fullName>
        <ecNumber evidence="3 10">3.2.1.2</ecNumber>
    </recommendedName>
</protein>
<comment type="caution">
    <text evidence="12">The sequence shown here is derived from an EMBL/GenBank/DDBJ whole genome shotgun (WGS) entry which is preliminary data.</text>
</comment>
<keyword evidence="6 10" id="KW-0326">Glycosidase</keyword>
<feature type="binding site" evidence="9">
    <location>
        <position position="494"/>
    </location>
    <ligand>
        <name>substrate</name>
    </ligand>
</feature>
<proteinExistence type="inferred from homology"/>
<feature type="region of interest" description="Disordered" evidence="11">
    <location>
        <begin position="1"/>
        <end position="28"/>
    </location>
</feature>
<comment type="catalytic activity">
    <reaction evidence="1 10">
        <text>Hydrolysis of (1-&gt;4)-alpha-D-glucosidic linkages in polysaccharides so as to remove successive maltose units from the non-reducing ends of the chains.</text>
        <dbReference type="EC" id="3.2.1.2"/>
    </reaction>
</comment>
<feature type="binding site" evidence="9">
    <location>
        <position position="172"/>
    </location>
    <ligand>
        <name>substrate</name>
    </ligand>
</feature>
<evidence type="ECO:0000256" key="5">
    <source>
        <dbReference type="ARBA" id="ARBA00023277"/>
    </source>
</evidence>